<comment type="caution">
    <text evidence="1">The sequence shown here is derived from an EMBL/GenBank/DDBJ whole genome shotgun (WGS) entry which is preliminary data.</text>
</comment>
<keyword evidence="2" id="KW-1185">Reference proteome</keyword>
<dbReference type="AlphaFoldDB" id="A0A926VGW4"/>
<reference evidence="1" key="2">
    <citation type="submission" date="2020-08" db="EMBL/GenBank/DDBJ databases">
        <authorList>
            <person name="Chen M."/>
            <person name="Teng W."/>
            <person name="Zhao L."/>
            <person name="Hu C."/>
            <person name="Zhou Y."/>
            <person name="Han B."/>
            <person name="Song L."/>
            <person name="Shu W."/>
        </authorList>
    </citation>
    <scope>NUCLEOTIDE SEQUENCE</scope>
    <source>
        <strain evidence="1">FACHB-1375</strain>
    </source>
</reference>
<gene>
    <name evidence="1" type="ORF">H6G03_21415</name>
</gene>
<name>A0A926VGW4_9CYAN</name>
<dbReference type="RefSeq" id="WP_190468211.1">
    <property type="nucleotide sequence ID" value="NZ_JACJPW010000059.1"/>
</dbReference>
<reference evidence="1" key="1">
    <citation type="journal article" date="2015" name="ISME J.">
        <title>Draft Genome Sequence of Streptomyces incarnatus NRRL8089, which Produces the Nucleoside Antibiotic Sinefungin.</title>
        <authorList>
            <person name="Oshima K."/>
            <person name="Hattori M."/>
            <person name="Shimizu H."/>
            <person name="Fukuda K."/>
            <person name="Nemoto M."/>
            <person name="Inagaki K."/>
            <person name="Tamura T."/>
        </authorList>
    </citation>
    <scope>NUCLEOTIDE SEQUENCE</scope>
    <source>
        <strain evidence="1">FACHB-1375</strain>
    </source>
</reference>
<accession>A0A926VGW4</accession>
<protein>
    <submittedName>
        <fullName evidence="1">Uncharacterized protein</fullName>
    </submittedName>
</protein>
<evidence type="ECO:0000313" key="1">
    <source>
        <dbReference type="EMBL" id="MBD2183587.1"/>
    </source>
</evidence>
<evidence type="ECO:0000313" key="2">
    <source>
        <dbReference type="Proteomes" id="UP000641646"/>
    </source>
</evidence>
<sequence>MSRKSQSLIAAGKIKPIEWNISKEEAAQALSNFGVPVREVKKVTCLKHQVCVSYWDMDGKVCCSFFSYRIFARWQKAVEQLIQNCHTFGEWDRLGDVIQYDLLRFRYPVEMANKIWDMLKNRCYQIRTDLQMADALAV</sequence>
<dbReference type="EMBL" id="JACJPW010000059">
    <property type="protein sequence ID" value="MBD2183587.1"/>
    <property type="molecule type" value="Genomic_DNA"/>
</dbReference>
<organism evidence="1 2">
    <name type="scientific">Aerosakkonema funiforme FACHB-1375</name>
    <dbReference type="NCBI Taxonomy" id="2949571"/>
    <lineage>
        <taxon>Bacteria</taxon>
        <taxon>Bacillati</taxon>
        <taxon>Cyanobacteriota</taxon>
        <taxon>Cyanophyceae</taxon>
        <taxon>Oscillatoriophycideae</taxon>
        <taxon>Aerosakkonematales</taxon>
        <taxon>Aerosakkonemataceae</taxon>
        <taxon>Aerosakkonema</taxon>
    </lineage>
</organism>
<proteinExistence type="predicted"/>
<dbReference type="Proteomes" id="UP000641646">
    <property type="component" value="Unassembled WGS sequence"/>
</dbReference>